<evidence type="ECO:0000313" key="2">
    <source>
        <dbReference type="RefSeq" id="XP_075101111.1"/>
    </source>
</evidence>
<reference evidence="2" key="2">
    <citation type="submission" date="2025-08" db="UniProtKB">
        <authorList>
            <consortium name="RefSeq"/>
        </authorList>
    </citation>
    <scope>IDENTIFICATION</scope>
    <source>
        <tissue evidence="2">Leaf</tissue>
    </source>
</reference>
<proteinExistence type="predicted"/>
<protein>
    <submittedName>
        <fullName evidence="2">WAT1-related protein At1g25270</fullName>
    </submittedName>
</protein>
<reference evidence="1" key="1">
    <citation type="journal article" date="2014" name="Nat. Commun.">
        <title>The tobacco genome sequence and its comparison with those of tomato and potato.</title>
        <authorList>
            <person name="Sierro N."/>
            <person name="Battey J.N."/>
            <person name="Ouadi S."/>
            <person name="Bakaher N."/>
            <person name="Bovet L."/>
            <person name="Willig A."/>
            <person name="Goepfert S."/>
            <person name="Peitsch M.C."/>
            <person name="Ivanov N.V."/>
        </authorList>
    </citation>
    <scope>NUCLEOTIDE SEQUENCE [LARGE SCALE GENOMIC DNA]</scope>
</reference>
<dbReference type="RefSeq" id="XP_075101111.1">
    <property type="nucleotide sequence ID" value="XM_075245010.1"/>
</dbReference>
<sequence>MASPNTQQTTVIERTKHILAMIVASLLFGGNILLSKVAAEDGMSFKIMVAYRWIFSAAFLGPVALVVEWRRRPNITWAFLLQSFMSGLLGGSIFCNLFYASIEMTSPVYVSAIDNLVPAMTFVMAVLLRSEQLSLRKVSGKAKFVGTIICVTGAMIVTFYKGGHVPMWSSKIHLLHHTTAAGSQKKLESGNFSLGIILAMISCLCYALWMVLLEKVGKDYPCHYTSAAWMSLMGSIQSTIFAFCFDHEGNQWKLGWSLRLFVVLYMGALGSGLVVILMTWCSQKMGPLFVSVFNPVTLIFVVFASAMLLHETLYVGSVLGGGIIVAGLYLVLWVKEKEQRASKQSIPEVAKHDIEGN</sequence>
<keyword evidence="1" id="KW-1185">Reference proteome</keyword>
<dbReference type="Proteomes" id="UP000790787">
    <property type="component" value="Chromosome 22"/>
</dbReference>
<gene>
    <name evidence="2" type="primary">LOC107822992</name>
</gene>
<organism evidence="1 2">
    <name type="scientific">Nicotiana tabacum</name>
    <name type="common">Common tobacco</name>
    <dbReference type="NCBI Taxonomy" id="4097"/>
    <lineage>
        <taxon>Eukaryota</taxon>
        <taxon>Viridiplantae</taxon>
        <taxon>Streptophyta</taxon>
        <taxon>Embryophyta</taxon>
        <taxon>Tracheophyta</taxon>
        <taxon>Spermatophyta</taxon>
        <taxon>Magnoliopsida</taxon>
        <taxon>eudicotyledons</taxon>
        <taxon>Gunneridae</taxon>
        <taxon>Pentapetalae</taxon>
        <taxon>asterids</taxon>
        <taxon>lamiids</taxon>
        <taxon>Solanales</taxon>
        <taxon>Solanaceae</taxon>
        <taxon>Nicotianoideae</taxon>
        <taxon>Nicotianeae</taxon>
        <taxon>Nicotiana</taxon>
    </lineage>
</organism>
<name>A0AC58TV65_TOBAC</name>
<accession>A0AC58TV65</accession>
<evidence type="ECO:0000313" key="1">
    <source>
        <dbReference type="Proteomes" id="UP000790787"/>
    </source>
</evidence>